<protein>
    <submittedName>
        <fullName evidence="2">Uncharacterized protein</fullName>
    </submittedName>
</protein>
<dbReference type="OrthoDB" id="692882at2759"/>
<dbReference type="PANTHER" id="PTHR46932:SF20">
    <property type="entry name" value="HMA DOMAIN-CONTAINING PROTEIN"/>
    <property type="match status" value="1"/>
</dbReference>
<comment type="caution">
    <text evidence="2">The sequence shown here is derived from an EMBL/GenBank/DDBJ whole genome shotgun (WGS) entry which is preliminary data.</text>
</comment>
<sequence>MAGSFTSPSVLPLLASAQLLTFTCKQQRSGSAYTLSVGIQQHDMKQKIVIKVSMSSEKSRSKAMALVARADGVSSMGIIGDGKDRLEVVGVDVDNVCLVTCLRKKLGHADIVKVEEMKDKKPEEKNQPEKPKVVELPPYYCPCYYGYYCHHHHH</sequence>
<feature type="signal peptide" evidence="1">
    <location>
        <begin position="1"/>
        <end position="17"/>
    </location>
</feature>
<accession>A0A811QWZ6</accession>
<dbReference type="AlphaFoldDB" id="A0A811QWZ6"/>
<dbReference type="EMBL" id="CAJGYO010000011">
    <property type="protein sequence ID" value="CAD6260582.1"/>
    <property type="molecule type" value="Genomic_DNA"/>
</dbReference>
<dbReference type="PANTHER" id="PTHR46932">
    <property type="entry name" value="HEAVY METAL-ASSOCIATED ISOPRENYLATED PLANT PROTEIN 47"/>
    <property type="match status" value="1"/>
</dbReference>
<dbReference type="InterPro" id="IPR042885">
    <property type="entry name" value="HIPP47/16"/>
</dbReference>
<evidence type="ECO:0000313" key="3">
    <source>
        <dbReference type="Proteomes" id="UP000604825"/>
    </source>
</evidence>
<gene>
    <name evidence="2" type="ORF">NCGR_LOCUS44014</name>
</gene>
<evidence type="ECO:0000256" key="1">
    <source>
        <dbReference type="SAM" id="SignalP"/>
    </source>
</evidence>
<proteinExistence type="predicted"/>
<name>A0A811QWZ6_9POAL</name>
<organism evidence="2 3">
    <name type="scientific">Miscanthus lutarioriparius</name>
    <dbReference type="NCBI Taxonomy" id="422564"/>
    <lineage>
        <taxon>Eukaryota</taxon>
        <taxon>Viridiplantae</taxon>
        <taxon>Streptophyta</taxon>
        <taxon>Embryophyta</taxon>
        <taxon>Tracheophyta</taxon>
        <taxon>Spermatophyta</taxon>
        <taxon>Magnoliopsida</taxon>
        <taxon>Liliopsida</taxon>
        <taxon>Poales</taxon>
        <taxon>Poaceae</taxon>
        <taxon>PACMAD clade</taxon>
        <taxon>Panicoideae</taxon>
        <taxon>Andropogonodae</taxon>
        <taxon>Andropogoneae</taxon>
        <taxon>Saccharinae</taxon>
        <taxon>Miscanthus</taxon>
    </lineage>
</organism>
<feature type="chain" id="PRO_5032363516" evidence="1">
    <location>
        <begin position="18"/>
        <end position="154"/>
    </location>
</feature>
<dbReference type="Gene3D" id="3.30.70.100">
    <property type="match status" value="1"/>
</dbReference>
<evidence type="ECO:0000313" key="2">
    <source>
        <dbReference type="EMBL" id="CAD6260582.1"/>
    </source>
</evidence>
<keyword evidence="3" id="KW-1185">Reference proteome</keyword>
<dbReference type="Proteomes" id="UP000604825">
    <property type="component" value="Unassembled WGS sequence"/>
</dbReference>
<keyword evidence="1" id="KW-0732">Signal</keyword>
<reference evidence="2" key="1">
    <citation type="submission" date="2020-10" db="EMBL/GenBank/DDBJ databases">
        <authorList>
            <person name="Han B."/>
            <person name="Lu T."/>
            <person name="Zhao Q."/>
            <person name="Huang X."/>
            <person name="Zhao Y."/>
        </authorList>
    </citation>
    <scope>NUCLEOTIDE SEQUENCE</scope>
</reference>